<organism evidence="2 3">
    <name type="scientific">Corchorus olitorius</name>
    <dbReference type="NCBI Taxonomy" id="93759"/>
    <lineage>
        <taxon>Eukaryota</taxon>
        <taxon>Viridiplantae</taxon>
        <taxon>Streptophyta</taxon>
        <taxon>Embryophyta</taxon>
        <taxon>Tracheophyta</taxon>
        <taxon>Spermatophyta</taxon>
        <taxon>Magnoliopsida</taxon>
        <taxon>eudicotyledons</taxon>
        <taxon>Gunneridae</taxon>
        <taxon>Pentapetalae</taxon>
        <taxon>rosids</taxon>
        <taxon>malvids</taxon>
        <taxon>Malvales</taxon>
        <taxon>Malvaceae</taxon>
        <taxon>Grewioideae</taxon>
        <taxon>Apeibeae</taxon>
        <taxon>Corchorus</taxon>
    </lineage>
</organism>
<reference evidence="3" key="1">
    <citation type="submission" date="2013-09" db="EMBL/GenBank/DDBJ databases">
        <title>Corchorus olitorius genome sequencing.</title>
        <authorList>
            <person name="Alam M."/>
            <person name="Haque M.S."/>
            <person name="Islam M.S."/>
            <person name="Emdad E.M."/>
            <person name="Islam M.M."/>
            <person name="Ahmed B."/>
            <person name="Halim A."/>
            <person name="Hossen Q.M.M."/>
            <person name="Hossain M.Z."/>
            <person name="Ahmed R."/>
            <person name="Khan M.M."/>
            <person name="Islam R."/>
            <person name="Rashid M.M."/>
            <person name="Khan S.A."/>
            <person name="Rahman M.S."/>
            <person name="Alam M."/>
            <person name="Yahiya A.S."/>
            <person name="Khan M.S."/>
            <person name="Azam M.S."/>
            <person name="Haque T."/>
            <person name="Lashkar M.Z.H."/>
            <person name="Akhand A.I."/>
            <person name="Morshed G."/>
            <person name="Roy S."/>
            <person name="Uddin K.S."/>
            <person name="Rabeya T."/>
            <person name="Hossain A.S."/>
            <person name="Chowdhury A."/>
            <person name="Snigdha A.R."/>
            <person name="Mortoza M.S."/>
            <person name="Matin S.A."/>
            <person name="Hoque S.M.E."/>
            <person name="Islam M.K."/>
            <person name="Roy D.K."/>
            <person name="Haider R."/>
            <person name="Moosa M.M."/>
            <person name="Elias S.M."/>
            <person name="Hasan A.M."/>
            <person name="Jahan S."/>
            <person name="Shafiuddin M."/>
            <person name="Mahmood N."/>
            <person name="Shommy N.S."/>
        </authorList>
    </citation>
    <scope>NUCLEOTIDE SEQUENCE [LARGE SCALE GENOMIC DNA]</scope>
    <source>
        <strain evidence="3">cv. O-4</strain>
    </source>
</reference>
<dbReference type="Proteomes" id="UP000187203">
    <property type="component" value="Unassembled WGS sequence"/>
</dbReference>
<dbReference type="AlphaFoldDB" id="A0A1R3KLZ7"/>
<evidence type="ECO:0000256" key="1">
    <source>
        <dbReference type="SAM" id="MobiDB-lite"/>
    </source>
</evidence>
<feature type="compositionally biased region" description="Polar residues" evidence="1">
    <location>
        <begin position="33"/>
        <end position="44"/>
    </location>
</feature>
<sequence>MGWESERGNREVKATSETSRVKTLEISEREQMPPTSSCNGVINK</sequence>
<keyword evidence="3" id="KW-1185">Reference proteome</keyword>
<evidence type="ECO:0000313" key="2">
    <source>
        <dbReference type="EMBL" id="OMP08038.1"/>
    </source>
</evidence>
<proteinExistence type="predicted"/>
<feature type="compositionally biased region" description="Basic and acidic residues" evidence="1">
    <location>
        <begin position="1"/>
        <end position="31"/>
    </location>
</feature>
<dbReference type="EMBL" id="AWUE01012931">
    <property type="protein sequence ID" value="OMP08038.1"/>
    <property type="molecule type" value="Genomic_DNA"/>
</dbReference>
<feature type="region of interest" description="Disordered" evidence="1">
    <location>
        <begin position="1"/>
        <end position="44"/>
    </location>
</feature>
<evidence type="ECO:0000313" key="3">
    <source>
        <dbReference type="Proteomes" id="UP000187203"/>
    </source>
</evidence>
<gene>
    <name evidence="2" type="ORF">COLO4_06832</name>
</gene>
<name>A0A1R3KLZ7_9ROSI</name>
<protein>
    <submittedName>
        <fullName evidence="2">Uncharacterized protein</fullName>
    </submittedName>
</protein>
<comment type="caution">
    <text evidence="2">The sequence shown here is derived from an EMBL/GenBank/DDBJ whole genome shotgun (WGS) entry which is preliminary data.</text>
</comment>
<accession>A0A1R3KLZ7</accession>